<evidence type="ECO:0000256" key="1">
    <source>
        <dbReference type="ARBA" id="ARBA00000553"/>
    </source>
</evidence>
<dbReference type="CDD" id="cd16833">
    <property type="entry name" value="YfiH"/>
    <property type="match status" value="1"/>
</dbReference>
<comment type="similarity">
    <text evidence="2 10">Belongs to the purine nucleoside phosphorylase YfiH/LACC1 family.</text>
</comment>
<name>A0A437RK36_9BURK</name>
<dbReference type="PANTHER" id="PTHR30616:SF2">
    <property type="entry name" value="PURINE NUCLEOSIDE PHOSPHORYLASE LACC1"/>
    <property type="match status" value="1"/>
</dbReference>
<sequence>MSTRDGGVSSGPHATLNLGVAVSDAPAAVAENRARFEAAMGARPVWLRQVHGSNVLHLQAGCGSHPETPADAAWTRERGIACTVQVADCLPVLFALRDGSAVAAAHAGWRGLAGGVLEATVQALCAGTGAAPAEVQAWLGPCIGPRQFEVGAEVLQAFGDDPVQPDPGRFVYRARPDGTARWLANLPALAAARLQALSVVAVTAEGACTVEDASRFFSFRRDGVTGRMAAAIWRT</sequence>
<dbReference type="GO" id="GO:0005507">
    <property type="term" value="F:copper ion binding"/>
    <property type="evidence" value="ECO:0007669"/>
    <property type="project" value="TreeGrafter"/>
</dbReference>
<evidence type="ECO:0000256" key="8">
    <source>
        <dbReference type="ARBA" id="ARBA00048968"/>
    </source>
</evidence>
<gene>
    <name evidence="11" type="primary">pgeF</name>
    <name evidence="11" type="ORF">EOE66_04970</name>
</gene>
<evidence type="ECO:0000256" key="3">
    <source>
        <dbReference type="ARBA" id="ARBA00022679"/>
    </source>
</evidence>
<dbReference type="EMBL" id="SACR01000002">
    <property type="protein sequence ID" value="RVU47119.1"/>
    <property type="molecule type" value="Genomic_DNA"/>
</dbReference>
<evidence type="ECO:0000256" key="7">
    <source>
        <dbReference type="ARBA" id="ARBA00047989"/>
    </source>
</evidence>
<keyword evidence="5" id="KW-0378">Hydrolase</keyword>
<dbReference type="InterPro" id="IPR038371">
    <property type="entry name" value="Cu_polyphenol_OxRdtase_sf"/>
</dbReference>
<comment type="catalytic activity">
    <reaction evidence="1">
        <text>inosine + phosphate = alpha-D-ribose 1-phosphate + hypoxanthine</text>
        <dbReference type="Rhea" id="RHEA:27646"/>
        <dbReference type="ChEBI" id="CHEBI:17368"/>
        <dbReference type="ChEBI" id="CHEBI:17596"/>
        <dbReference type="ChEBI" id="CHEBI:43474"/>
        <dbReference type="ChEBI" id="CHEBI:57720"/>
        <dbReference type="EC" id="2.4.2.1"/>
    </reaction>
    <physiologicalReaction direction="left-to-right" evidence="1">
        <dbReference type="Rhea" id="RHEA:27647"/>
    </physiologicalReaction>
</comment>
<evidence type="ECO:0000256" key="2">
    <source>
        <dbReference type="ARBA" id="ARBA00007353"/>
    </source>
</evidence>
<comment type="catalytic activity">
    <reaction evidence="9">
        <text>S-methyl-5'-thioadenosine + phosphate = 5-(methylsulfanyl)-alpha-D-ribose 1-phosphate + adenine</text>
        <dbReference type="Rhea" id="RHEA:11852"/>
        <dbReference type="ChEBI" id="CHEBI:16708"/>
        <dbReference type="ChEBI" id="CHEBI:17509"/>
        <dbReference type="ChEBI" id="CHEBI:43474"/>
        <dbReference type="ChEBI" id="CHEBI:58533"/>
        <dbReference type="EC" id="2.4.2.28"/>
    </reaction>
    <physiologicalReaction direction="left-to-right" evidence="9">
        <dbReference type="Rhea" id="RHEA:11853"/>
    </physiologicalReaction>
</comment>
<accession>A0A437RK36</accession>
<evidence type="ECO:0000256" key="5">
    <source>
        <dbReference type="ARBA" id="ARBA00022801"/>
    </source>
</evidence>
<dbReference type="GO" id="GO:0017061">
    <property type="term" value="F:S-methyl-5-thioadenosine phosphorylase activity"/>
    <property type="evidence" value="ECO:0007669"/>
    <property type="project" value="UniProtKB-EC"/>
</dbReference>
<dbReference type="OrthoDB" id="4279at2"/>
<dbReference type="GO" id="GO:0016787">
    <property type="term" value="F:hydrolase activity"/>
    <property type="evidence" value="ECO:0007669"/>
    <property type="project" value="UniProtKB-KW"/>
</dbReference>
<comment type="catalytic activity">
    <reaction evidence="7">
        <text>adenosine + H2O + H(+) = inosine + NH4(+)</text>
        <dbReference type="Rhea" id="RHEA:24408"/>
        <dbReference type="ChEBI" id="CHEBI:15377"/>
        <dbReference type="ChEBI" id="CHEBI:15378"/>
        <dbReference type="ChEBI" id="CHEBI:16335"/>
        <dbReference type="ChEBI" id="CHEBI:17596"/>
        <dbReference type="ChEBI" id="CHEBI:28938"/>
        <dbReference type="EC" id="3.5.4.4"/>
    </reaction>
    <physiologicalReaction direction="left-to-right" evidence="7">
        <dbReference type="Rhea" id="RHEA:24409"/>
    </physiologicalReaction>
</comment>
<dbReference type="SUPFAM" id="SSF64438">
    <property type="entry name" value="CNF1/YfiH-like putative cysteine hydrolases"/>
    <property type="match status" value="1"/>
</dbReference>
<keyword evidence="3" id="KW-0808">Transferase</keyword>
<dbReference type="InterPro" id="IPR003730">
    <property type="entry name" value="Cu_polyphenol_OxRdtase"/>
</dbReference>
<comment type="caution">
    <text evidence="11">The sequence shown here is derived from an EMBL/GenBank/DDBJ whole genome shotgun (WGS) entry which is preliminary data.</text>
</comment>
<keyword evidence="6" id="KW-0862">Zinc</keyword>
<dbReference type="NCBIfam" id="TIGR00726">
    <property type="entry name" value="peptidoglycan editing factor PgeF"/>
    <property type="match status" value="1"/>
</dbReference>
<evidence type="ECO:0000256" key="6">
    <source>
        <dbReference type="ARBA" id="ARBA00022833"/>
    </source>
</evidence>
<reference evidence="11 12" key="1">
    <citation type="submission" date="2019-01" db="EMBL/GenBank/DDBJ databases">
        <authorList>
            <person name="Chen W.-M."/>
        </authorList>
    </citation>
    <scope>NUCLEOTIDE SEQUENCE [LARGE SCALE GENOMIC DNA]</scope>
    <source>
        <strain evidence="11 12">KYPY4</strain>
    </source>
</reference>
<organism evidence="11 12">
    <name type="scientific">Rubrivivax rivuli</name>
    <dbReference type="NCBI Taxonomy" id="1862385"/>
    <lineage>
        <taxon>Bacteria</taxon>
        <taxon>Pseudomonadati</taxon>
        <taxon>Pseudomonadota</taxon>
        <taxon>Betaproteobacteria</taxon>
        <taxon>Burkholderiales</taxon>
        <taxon>Sphaerotilaceae</taxon>
        <taxon>Rubrivivax</taxon>
    </lineage>
</organism>
<protein>
    <recommendedName>
        <fullName evidence="10">Purine nucleoside phosphorylase</fullName>
    </recommendedName>
</protein>
<evidence type="ECO:0000313" key="11">
    <source>
        <dbReference type="EMBL" id="RVU47119.1"/>
    </source>
</evidence>
<evidence type="ECO:0000256" key="4">
    <source>
        <dbReference type="ARBA" id="ARBA00022723"/>
    </source>
</evidence>
<evidence type="ECO:0000256" key="9">
    <source>
        <dbReference type="ARBA" id="ARBA00049893"/>
    </source>
</evidence>
<dbReference type="Pfam" id="PF02578">
    <property type="entry name" value="Cu-oxidase_4"/>
    <property type="match status" value="1"/>
</dbReference>
<proteinExistence type="inferred from homology"/>
<dbReference type="InterPro" id="IPR011324">
    <property type="entry name" value="Cytotoxic_necrot_fac-like_cat"/>
</dbReference>
<dbReference type="Proteomes" id="UP000285575">
    <property type="component" value="Unassembled WGS sequence"/>
</dbReference>
<evidence type="ECO:0000313" key="12">
    <source>
        <dbReference type="Proteomes" id="UP000285575"/>
    </source>
</evidence>
<comment type="catalytic activity">
    <reaction evidence="8">
        <text>adenosine + phosphate = alpha-D-ribose 1-phosphate + adenine</text>
        <dbReference type="Rhea" id="RHEA:27642"/>
        <dbReference type="ChEBI" id="CHEBI:16335"/>
        <dbReference type="ChEBI" id="CHEBI:16708"/>
        <dbReference type="ChEBI" id="CHEBI:43474"/>
        <dbReference type="ChEBI" id="CHEBI:57720"/>
        <dbReference type="EC" id="2.4.2.1"/>
    </reaction>
    <physiologicalReaction direction="left-to-right" evidence="8">
        <dbReference type="Rhea" id="RHEA:27643"/>
    </physiologicalReaction>
</comment>
<evidence type="ECO:0000256" key="10">
    <source>
        <dbReference type="RuleBase" id="RU361274"/>
    </source>
</evidence>
<dbReference type="Gene3D" id="3.60.140.10">
    <property type="entry name" value="CNF1/YfiH-like putative cysteine hydrolases"/>
    <property type="match status" value="1"/>
</dbReference>
<keyword evidence="4" id="KW-0479">Metal-binding</keyword>
<dbReference type="AlphaFoldDB" id="A0A437RK36"/>
<keyword evidence="12" id="KW-1185">Reference proteome</keyword>
<dbReference type="PANTHER" id="PTHR30616">
    <property type="entry name" value="UNCHARACTERIZED PROTEIN YFIH"/>
    <property type="match status" value="1"/>
</dbReference>